<evidence type="ECO:0000313" key="15">
    <source>
        <dbReference type="EMBL" id="JAA71788.1"/>
    </source>
</evidence>
<evidence type="ECO:0000256" key="11">
    <source>
        <dbReference type="ARBA" id="ARBA00023329"/>
    </source>
</evidence>
<dbReference type="AlphaFoldDB" id="A0A0K8RLM4"/>
<dbReference type="PANTHER" id="PTHR13314:SF2">
    <property type="entry name" value="CALCIUM CHANNEL FLOWER HOMOLOG"/>
    <property type="match status" value="1"/>
</dbReference>
<dbReference type="GO" id="GO:0005262">
    <property type="term" value="F:calcium channel activity"/>
    <property type="evidence" value="ECO:0007669"/>
    <property type="project" value="UniProtKB-KW"/>
</dbReference>
<evidence type="ECO:0000256" key="13">
    <source>
        <dbReference type="ARBA" id="ARBA00046506"/>
    </source>
</evidence>
<reference evidence="15" key="1">
    <citation type="submission" date="2012-12" db="EMBL/GenBank/DDBJ databases">
        <title>Identification and characterization of a phenylalanine ammonia-lyase gene family in Isatis indigotica Fort.</title>
        <authorList>
            <person name="Liu Q."/>
            <person name="Chen J."/>
            <person name="Zhou X."/>
            <person name="Di P."/>
            <person name="Xiao Y."/>
            <person name="Xuan H."/>
            <person name="Zhang L."/>
            <person name="Chen W."/>
        </authorList>
    </citation>
    <scope>NUCLEOTIDE SEQUENCE</scope>
    <source>
        <tissue evidence="15">Salivary gland</tissue>
    </source>
</reference>
<evidence type="ECO:0000256" key="6">
    <source>
        <dbReference type="ARBA" id="ARBA00022692"/>
    </source>
</evidence>
<feature type="transmembrane region" description="Helical" evidence="14">
    <location>
        <begin position="62"/>
        <end position="89"/>
    </location>
</feature>
<keyword evidence="9" id="KW-0966">Cell projection</keyword>
<keyword evidence="11" id="KW-0968">Cytoplasmic vesicle</keyword>
<dbReference type="GO" id="GO:0016192">
    <property type="term" value="P:vesicle-mediated transport"/>
    <property type="evidence" value="ECO:0007669"/>
    <property type="project" value="TreeGrafter"/>
</dbReference>
<evidence type="ECO:0000256" key="12">
    <source>
        <dbReference type="ARBA" id="ARBA00034111"/>
    </source>
</evidence>
<evidence type="ECO:0000256" key="2">
    <source>
        <dbReference type="ARBA" id="ARBA00010023"/>
    </source>
</evidence>
<dbReference type="EMBL" id="GADI01002020">
    <property type="protein sequence ID" value="JAA71788.1"/>
    <property type="molecule type" value="mRNA"/>
</dbReference>
<comment type="similarity">
    <text evidence="2">Belongs to the calcium channel flower family.</text>
</comment>
<keyword evidence="4" id="KW-0109">Calcium transport</keyword>
<accession>A0A0K8RLM4</accession>
<keyword evidence="8 14" id="KW-0472">Membrane</keyword>
<keyword evidence="7 14" id="KW-1133">Transmembrane helix</keyword>
<proteinExistence type="evidence at transcript level"/>
<keyword evidence="4" id="KW-0813">Transport</keyword>
<evidence type="ECO:0000256" key="3">
    <source>
        <dbReference type="ARBA" id="ARBA00016120"/>
    </source>
</evidence>
<evidence type="ECO:0000256" key="4">
    <source>
        <dbReference type="ARBA" id="ARBA00022568"/>
    </source>
</evidence>
<protein>
    <recommendedName>
        <fullName evidence="3">Calcium channel flower</fullName>
    </recommendedName>
</protein>
<evidence type="ECO:0000256" key="10">
    <source>
        <dbReference type="ARBA" id="ARBA00023303"/>
    </source>
</evidence>
<evidence type="ECO:0000256" key="14">
    <source>
        <dbReference type="SAM" id="Phobius"/>
    </source>
</evidence>
<name>A0A0K8RLM4_IXORI</name>
<comment type="subunit">
    <text evidence="13">Homomultimer. Associates with the dally/ magu complex.</text>
</comment>
<keyword evidence="6 14" id="KW-0812">Transmembrane</keyword>
<keyword evidence="5" id="KW-0107">Calcium channel</keyword>
<keyword evidence="10" id="KW-0407">Ion channel</keyword>
<dbReference type="GO" id="GO:0030672">
    <property type="term" value="C:synaptic vesicle membrane"/>
    <property type="evidence" value="ECO:0007669"/>
    <property type="project" value="UniProtKB-SubCell"/>
</dbReference>
<feature type="transmembrane region" description="Helical" evidence="14">
    <location>
        <begin position="101"/>
        <end position="118"/>
    </location>
</feature>
<dbReference type="PANTHER" id="PTHR13314">
    <property type="entry name" value="CALCIUM CHANNEL FLOWER HOMOLOG"/>
    <property type="match status" value="1"/>
</dbReference>
<evidence type="ECO:0000256" key="8">
    <source>
        <dbReference type="ARBA" id="ARBA00023136"/>
    </source>
</evidence>
<feature type="transmembrane region" description="Helical" evidence="14">
    <location>
        <begin position="32"/>
        <end position="56"/>
    </location>
</feature>
<evidence type="ECO:0000256" key="9">
    <source>
        <dbReference type="ARBA" id="ARBA00023273"/>
    </source>
</evidence>
<evidence type="ECO:0000256" key="5">
    <source>
        <dbReference type="ARBA" id="ARBA00022673"/>
    </source>
</evidence>
<sequence>MFPNVGQATEDKTAGGRPGDDAPWWLKYLGRFVGTVSALVAIGLGAQLAVLSVVTFSSACLLAAILQMIVGLGVALVEAPCFCAFLEFAQAPGNFFDRKPYWYKALLYGVGGVLPVALCGGITTFFGGGLVFGAGCIYGIMAMGRKASAEEMRARATSTANLVPSGRDVEAASGDMKFSPS</sequence>
<comment type="subcellular location">
    <subcellularLocation>
        <location evidence="1">Cytoplasmic vesicle</location>
        <location evidence="1">Secretory vesicle</location>
        <location evidence="1">Synaptic vesicle membrane</location>
        <topology evidence="1">Multi-pass membrane protein</topology>
    </subcellularLocation>
    <subcellularLocation>
        <location evidence="12">Presynaptic cell membrane</location>
    </subcellularLocation>
</comment>
<organism evidence="15">
    <name type="scientific">Ixodes ricinus</name>
    <name type="common">Common tick</name>
    <name type="synonym">Acarus ricinus</name>
    <dbReference type="NCBI Taxonomy" id="34613"/>
    <lineage>
        <taxon>Eukaryota</taxon>
        <taxon>Metazoa</taxon>
        <taxon>Ecdysozoa</taxon>
        <taxon>Arthropoda</taxon>
        <taxon>Chelicerata</taxon>
        <taxon>Arachnida</taxon>
        <taxon>Acari</taxon>
        <taxon>Parasitiformes</taxon>
        <taxon>Ixodida</taxon>
        <taxon>Ixodoidea</taxon>
        <taxon>Ixodidae</taxon>
        <taxon>Ixodinae</taxon>
        <taxon>Ixodes</taxon>
    </lineage>
</organism>
<dbReference type="Pfam" id="PF10233">
    <property type="entry name" value="Cg6151-P"/>
    <property type="match status" value="1"/>
</dbReference>
<dbReference type="GO" id="GO:0042734">
    <property type="term" value="C:presynaptic membrane"/>
    <property type="evidence" value="ECO:0007669"/>
    <property type="project" value="UniProtKB-SubCell"/>
</dbReference>
<keyword evidence="4" id="KW-0106">Calcium</keyword>
<dbReference type="SMART" id="SM01077">
    <property type="entry name" value="Cg6151-P"/>
    <property type="match status" value="1"/>
</dbReference>
<dbReference type="InterPro" id="IPR019365">
    <property type="entry name" value="TVP18/Ca-channel_flower"/>
</dbReference>
<keyword evidence="4" id="KW-0406">Ion transport</keyword>
<evidence type="ECO:0000256" key="1">
    <source>
        <dbReference type="ARBA" id="ARBA00004644"/>
    </source>
</evidence>
<evidence type="ECO:0000256" key="7">
    <source>
        <dbReference type="ARBA" id="ARBA00022989"/>
    </source>
</evidence>